<reference evidence="2 3" key="1">
    <citation type="submission" date="2024-09" db="EMBL/GenBank/DDBJ databases">
        <title>Chromosome-scale assembly of Riccia sorocarpa.</title>
        <authorList>
            <person name="Paukszto L."/>
        </authorList>
    </citation>
    <scope>NUCLEOTIDE SEQUENCE [LARGE SCALE GENOMIC DNA]</scope>
    <source>
        <strain evidence="2">LP-2024</strain>
        <tissue evidence="2">Aerial parts of the thallus</tissue>
    </source>
</reference>
<dbReference type="PANTHER" id="PTHR11215:SF1">
    <property type="entry name" value="MYG1 EXONUCLEASE"/>
    <property type="match status" value="1"/>
</dbReference>
<dbReference type="EMBL" id="JBJQOH010000001">
    <property type="protein sequence ID" value="KAL3699282.1"/>
    <property type="molecule type" value="Genomic_DNA"/>
</dbReference>
<protein>
    <submittedName>
        <fullName evidence="2">Uncharacterized protein</fullName>
    </submittedName>
</protein>
<evidence type="ECO:0000313" key="2">
    <source>
        <dbReference type="EMBL" id="KAL3699282.1"/>
    </source>
</evidence>
<comment type="similarity">
    <text evidence="1">Belongs to the MYG1 family.</text>
</comment>
<evidence type="ECO:0000313" key="3">
    <source>
        <dbReference type="Proteomes" id="UP001633002"/>
    </source>
</evidence>
<evidence type="ECO:0000256" key="1">
    <source>
        <dbReference type="ARBA" id="ARBA00010105"/>
    </source>
</evidence>
<dbReference type="Pfam" id="PF03690">
    <property type="entry name" value="MYG1_exonuc"/>
    <property type="match status" value="1"/>
</dbReference>
<accession>A0ABD3IAG6</accession>
<dbReference type="PANTHER" id="PTHR11215">
    <property type="entry name" value="METAL DEPENDENT HYDROLASE - RELATED"/>
    <property type="match status" value="1"/>
</dbReference>
<name>A0ABD3IAG6_9MARC</name>
<comment type="caution">
    <text evidence="2">The sequence shown here is derived from an EMBL/GenBank/DDBJ whole genome shotgun (WGS) entry which is preliminary data.</text>
</comment>
<gene>
    <name evidence="2" type="ORF">R1sor_017304</name>
</gene>
<proteinExistence type="inferred from homology"/>
<organism evidence="2 3">
    <name type="scientific">Riccia sorocarpa</name>
    <dbReference type="NCBI Taxonomy" id="122646"/>
    <lineage>
        <taxon>Eukaryota</taxon>
        <taxon>Viridiplantae</taxon>
        <taxon>Streptophyta</taxon>
        <taxon>Embryophyta</taxon>
        <taxon>Marchantiophyta</taxon>
        <taxon>Marchantiopsida</taxon>
        <taxon>Marchantiidae</taxon>
        <taxon>Marchantiales</taxon>
        <taxon>Ricciaceae</taxon>
        <taxon>Riccia</taxon>
    </lineage>
</organism>
<dbReference type="Proteomes" id="UP001633002">
    <property type="component" value="Unassembled WGS sequence"/>
</dbReference>
<dbReference type="AlphaFoldDB" id="A0ABD3IAG6"/>
<keyword evidence="3" id="KW-1185">Reference proteome</keyword>
<dbReference type="InterPro" id="IPR003226">
    <property type="entry name" value="MYG1_exonuclease"/>
</dbReference>
<sequence>MEVEVPTSYTPSVKTSSRYSISKIDESHTGYTIDLGGTRLTWRFLMASRQISLRNFYKYYPVDIPQEKILGRLFACQFRCDCLALGCFMIPMMEKFAGAEVVRTRDQKILVTLDAVLDVGGIYNPEIDPSRSQPLVHLFLKQVKMMRTVLRYDLHIRINPFVFTSFLVSILKVLYDQFVITLALEETVP</sequence>